<evidence type="ECO:0000313" key="1">
    <source>
        <dbReference type="EMBL" id="MBF1282941.1"/>
    </source>
</evidence>
<dbReference type="Pfam" id="PF09338">
    <property type="entry name" value="Gly_reductase"/>
    <property type="match status" value="1"/>
</dbReference>
<reference evidence="1" key="1">
    <citation type="submission" date="2020-04" db="EMBL/GenBank/DDBJ databases">
        <title>Deep metagenomics examines the oral microbiome during advanced dental caries in children, revealing novel taxa and co-occurrences with host molecules.</title>
        <authorList>
            <person name="Baker J.L."/>
            <person name="Morton J.T."/>
            <person name="Dinis M."/>
            <person name="Alvarez R."/>
            <person name="Tran N.C."/>
            <person name="Knight R."/>
            <person name="Edlund A."/>
        </authorList>
    </citation>
    <scope>NUCLEOTIDE SEQUENCE</scope>
    <source>
        <strain evidence="1">JCVI_24_bin.2</strain>
    </source>
</reference>
<dbReference type="RefSeq" id="WP_009534245.1">
    <property type="nucleotide sequence ID" value="NZ_JABZRC010000014.1"/>
</dbReference>
<gene>
    <name evidence="1" type="ORF">HXM93_00190</name>
</gene>
<protein>
    <submittedName>
        <fullName evidence="1">Proline reductase</fullName>
    </submittedName>
</protein>
<accession>A0A930DPV8</accession>
<dbReference type="Proteomes" id="UP000709351">
    <property type="component" value="Unassembled WGS sequence"/>
</dbReference>
<dbReference type="InterPro" id="IPR015417">
    <property type="entry name" value="Gly_reductase_pB_sua/b"/>
</dbReference>
<dbReference type="GO" id="GO:0050485">
    <property type="term" value="F:oxidoreductase activity, acting on X-H and Y-H to form an X-Y bond, with a disulfide as acceptor"/>
    <property type="evidence" value="ECO:0007669"/>
    <property type="project" value="InterPro"/>
</dbReference>
<comment type="caution">
    <text evidence="1">The sequence shown here is derived from an EMBL/GenBank/DDBJ whole genome shotgun (WGS) entry which is preliminary data.</text>
</comment>
<dbReference type="EMBL" id="JABZRD010000005">
    <property type="protein sequence ID" value="MBF1282941.1"/>
    <property type="molecule type" value="Genomic_DNA"/>
</dbReference>
<dbReference type="AlphaFoldDB" id="A0A930DPV8"/>
<organism evidence="1 2">
    <name type="scientific">Oribacterium parvum</name>
    <dbReference type="NCBI Taxonomy" id="1501329"/>
    <lineage>
        <taxon>Bacteria</taxon>
        <taxon>Bacillati</taxon>
        <taxon>Bacillota</taxon>
        <taxon>Clostridia</taxon>
        <taxon>Lachnospirales</taxon>
        <taxon>Lachnospiraceae</taxon>
        <taxon>Oribacterium</taxon>
    </lineage>
</organism>
<sequence>MGIGPSTKETTLHHFRDPLVDELCDDTDIDFTGVIVAGIPQDNVNKYFTGDRIGAWAEAMRVKGAIVSEDSWGNSNVDFAHAIEEIGKRDIAVVGISFVGVQGAFVVTNQYMNNIVDINKSAEGVETNVVGENNLVRSDAKKAKAILKLKMRSVER</sequence>
<evidence type="ECO:0000313" key="2">
    <source>
        <dbReference type="Proteomes" id="UP000709351"/>
    </source>
</evidence>
<name>A0A930DPV8_9FIRM</name>
<proteinExistence type="predicted"/>